<protein>
    <submittedName>
        <fullName evidence="3">16S rRNA (Guanine(966)-N(2))-methyltransferase RsmD</fullName>
    </submittedName>
</protein>
<name>A0A2T4TWG2_9BACT</name>
<evidence type="ECO:0000313" key="4">
    <source>
        <dbReference type="Proteomes" id="UP000241436"/>
    </source>
</evidence>
<dbReference type="AlphaFoldDB" id="A0A2T4TWG2"/>
<sequence>MRVIGGLAKGRRIQAPRGRETRPTSDYLREVLFNVLAQQVEGRTFLDLYAGTGAVGIEALSRGAAGAVFVECDRLALAMLRRNIETSGFREQVEVVPMEVLRFLRRTACAARQFDLIFLDPPYQRTDAEAALSMIASTGLLAPTGIVILERSTKDTPIQAPAGLALIREVRHGAAALQLYRREAM</sequence>
<evidence type="ECO:0000313" key="3">
    <source>
        <dbReference type="EMBL" id="PTL35451.1"/>
    </source>
</evidence>
<dbReference type="Gene3D" id="3.40.50.150">
    <property type="entry name" value="Vaccinia Virus protein VP39"/>
    <property type="match status" value="1"/>
</dbReference>
<organism evidence="3 4">
    <name type="scientific">Candidatus Methylomirabilis limnetica</name>
    <dbReference type="NCBI Taxonomy" id="2033718"/>
    <lineage>
        <taxon>Bacteria</taxon>
        <taxon>Candidatus Methylomirabilota</taxon>
        <taxon>Candidatus Methylomirabilia</taxon>
        <taxon>Candidatus Methylomirabilales</taxon>
        <taxon>Candidatus Methylomirabilaceae</taxon>
        <taxon>Candidatus Methylomirabilis</taxon>
    </lineage>
</organism>
<keyword evidence="4" id="KW-1185">Reference proteome</keyword>
<dbReference type="GO" id="GO:0003676">
    <property type="term" value="F:nucleic acid binding"/>
    <property type="evidence" value="ECO:0007669"/>
    <property type="project" value="InterPro"/>
</dbReference>
<accession>A0A2T4TWG2</accession>
<keyword evidence="2 3" id="KW-0808">Transferase</keyword>
<keyword evidence="1 3" id="KW-0489">Methyltransferase</keyword>
<gene>
    <name evidence="3" type="primary">rsmD</name>
    <name evidence="3" type="ORF">CLG94_09265</name>
</gene>
<dbReference type="InterPro" id="IPR002052">
    <property type="entry name" value="DNA_methylase_N6_adenine_CS"/>
</dbReference>
<comment type="caution">
    <text evidence="3">The sequence shown here is derived from an EMBL/GenBank/DDBJ whole genome shotgun (WGS) entry which is preliminary data.</text>
</comment>
<dbReference type="PANTHER" id="PTHR43542:SF1">
    <property type="entry name" value="METHYLTRANSFERASE"/>
    <property type="match status" value="1"/>
</dbReference>
<dbReference type="NCBIfam" id="TIGR00095">
    <property type="entry name" value="16S rRNA (guanine(966)-N(2))-methyltransferase RsmD"/>
    <property type="match status" value="1"/>
</dbReference>
<dbReference type="PANTHER" id="PTHR43542">
    <property type="entry name" value="METHYLTRANSFERASE"/>
    <property type="match status" value="1"/>
</dbReference>
<dbReference type="CDD" id="cd02440">
    <property type="entry name" value="AdoMet_MTases"/>
    <property type="match status" value="1"/>
</dbReference>
<dbReference type="InterPro" id="IPR029063">
    <property type="entry name" value="SAM-dependent_MTases_sf"/>
</dbReference>
<dbReference type="GO" id="GO:0031167">
    <property type="term" value="P:rRNA methylation"/>
    <property type="evidence" value="ECO:0007669"/>
    <property type="project" value="InterPro"/>
</dbReference>
<dbReference type="EMBL" id="NVQC01000023">
    <property type="protein sequence ID" value="PTL35451.1"/>
    <property type="molecule type" value="Genomic_DNA"/>
</dbReference>
<dbReference type="SUPFAM" id="SSF53335">
    <property type="entry name" value="S-adenosyl-L-methionine-dependent methyltransferases"/>
    <property type="match status" value="1"/>
</dbReference>
<dbReference type="GO" id="GO:0008168">
    <property type="term" value="F:methyltransferase activity"/>
    <property type="evidence" value="ECO:0007669"/>
    <property type="project" value="UniProtKB-KW"/>
</dbReference>
<dbReference type="PIRSF" id="PIRSF004553">
    <property type="entry name" value="CHP00095"/>
    <property type="match status" value="1"/>
</dbReference>
<dbReference type="InterPro" id="IPR004398">
    <property type="entry name" value="RNA_MeTrfase_RsmD"/>
</dbReference>
<dbReference type="PROSITE" id="PS00092">
    <property type="entry name" value="N6_MTASE"/>
    <property type="match status" value="1"/>
</dbReference>
<reference evidence="4" key="2">
    <citation type="journal article" date="2018" name="Environ. Microbiol.">
        <title>Bloom of a denitrifying methanotroph, 'Candidatus Methylomirabilis limnetica', in a deep stratified lake.</title>
        <authorList>
            <person name="Graf J.S."/>
            <person name="Mayr M.J."/>
            <person name="Marchant H.K."/>
            <person name="Tienken D."/>
            <person name="Hach P.F."/>
            <person name="Brand A."/>
            <person name="Schubert C.J."/>
            <person name="Kuypers M.M."/>
            <person name="Milucka J."/>
        </authorList>
    </citation>
    <scope>NUCLEOTIDE SEQUENCE [LARGE SCALE GENOMIC DNA]</scope>
    <source>
        <strain evidence="4">Zug</strain>
    </source>
</reference>
<dbReference type="Proteomes" id="UP000241436">
    <property type="component" value="Unassembled WGS sequence"/>
</dbReference>
<proteinExistence type="predicted"/>
<evidence type="ECO:0000256" key="2">
    <source>
        <dbReference type="ARBA" id="ARBA00022679"/>
    </source>
</evidence>
<dbReference type="RefSeq" id="WP_107562910.1">
    <property type="nucleotide sequence ID" value="NZ_NVQC01000023.1"/>
</dbReference>
<dbReference type="OrthoDB" id="9803017at2"/>
<evidence type="ECO:0000256" key="1">
    <source>
        <dbReference type="ARBA" id="ARBA00022603"/>
    </source>
</evidence>
<reference evidence="3 4" key="1">
    <citation type="submission" date="2017-09" db="EMBL/GenBank/DDBJ databases">
        <title>Bloom of a denitrifying methanotroph, Candidatus Methylomirabilis limnetica, in a deep stratified lake.</title>
        <authorList>
            <person name="Graf J.S."/>
            <person name="Marchant H.K."/>
            <person name="Tienken D."/>
            <person name="Hach P.F."/>
            <person name="Brand A."/>
            <person name="Schubert C.J."/>
            <person name="Kuypers M.M."/>
            <person name="Milucka J."/>
        </authorList>
    </citation>
    <scope>NUCLEOTIDE SEQUENCE [LARGE SCALE GENOMIC DNA]</scope>
    <source>
        <strain evidence="3 4">Zug</strain>
    </source>
</reference>
<dbReference type="Pfam" id="PF03602">
    <property type="entry name" value="Cons_hypoth95"/>
    <property type="match status" value="1"/>
</dbReference>